<dbReference type="CDD" id="cd05271">
    <property type="entry name" value="NDUFA9_like_SDR_a"/>
    <property type="match status" value="1"/>
</dbReference>
<dbReference type="Proteomes" id="UP001274896">
    <property type="component" value="Unassembled WGS sequence"/>
</dbReference>
<dbReference type="InterPro" id="IPR036291">
    <property type="entry name" value="NAD(P)-bd_dom_sf"/>
</dbReference>
<dbReference type="InterPro" id="IPR036691">
    <property type="entry name" value="Endo/exonu/phosph_ase_sf"/>
</dbReference>
<sequence>MAAVVLVSRPASVLPRLSSACSPAVLAAGPGAIQHRQIHHALIPKGKGGRSSSSGIAATVFGATGFLGRYVVNRLGRIGSQIMIPHRCDQYDVMYLRPMGDLGQIIFMENISENQGEGVQDSGESGHAVWFRDSVTEEETGVRARGSRAEDIEVLFGSDKEWDARDKESIKRAVAHSDVVINLVGREWETRNYKYEDVFVTIPQQIAKASREAGVSKFIHVSHLNADIRSPSKYLRNKLVFTSFAHLNEDQYSVTLTCVEQAVGETAVRDEFPDAVILKPSEFFGREDRFFNHFANMRWFGKAVPLIAMGKKTVKQPCHVVDVAKAIVNATKDPDADGKTYALVGPNRYLLHDLVEYVYSVAHRPFVPYPLPRPLYHLVARFFEINPFEPWTTRDKVDRFHLTDMKYPDLPGFEDLGITPSSVEQKAIEVLRRHRRFRFLEAELSETKSPKTVTMRSRVVTKAACFLGTVTLFYALVYFAVFFRNPSPNLERLERTPEHIILNKLDEIERQIGQIAKSLELGVYKVSLSGEERLGVAMEKKIKKKRMFNKLFPNSELFAKWGDDLSEEEQKEALNLFQLYGYNVFLSDRLPLNRTLPDTRDDRCASKVYPEQLPSLSVVLIYLNEALSVLKRAIHSIIDRTPAHLLKEIILVDDHSTNDDLKEKLSEFIDQVHQQRPGLLKKVSHKERLGLAQARISGWKAAGGDVVAILDAHIEVQKQWAEPLLARIKADRTVVLSPVFDRVDFDTLEVASYSPYAHAFDWQMWCMYESFRPEWYLHNDPSAPGKELADMMERRKVDILCVQETRWKGSKARSIGAGFKLFYHGVDSKRNGVGVVLKEEFVRNLLEVKRVSDRVMSLKLEIEGVMLNVVSGYAPQVGCELEEKEKFWSELDEVMESIPTGERVVIGADFNGHVGEGNRGDEEVMGKFGVKERNLEGQMVVDFAKRMDMAVVNSYFQKREEHRVTYKSGDEEVKEKKTKWWKLKKEECCEEFRQKLRQALGGQVVLPDDWETTAEVIRETGRKVLGVSSGRRKEDKETWWWNEEVQDSVQRKRLAKKKWDMDKTEENRQEYKELQRRVKREVSKAKQKAYDELYTRLDTREGEKDLYKLARQRDRDGKDVQQIRVIKDGDGRVLTNLEKVYDRVPREELWYCMRKSGVAEKYVRVVQDMYERSRTVVRCAVGQTEEFKVEVGLHQGSALSPFLFAIVMDQLSEEVRQESPWTMMFADDIVICSESREQVEENLERWRFALERRGMKVSRSKTEYMCVNEREGSGTVRLQGEEVKKVQEFKYLGSTVQSNGECGKEVKKRVQAGWNGWRKVSGVLCDRKISVRIKGKVYRTVVRPAMLYGLETVSLRKRQESELEVAELKMLRSPSVMGILVANRNFLGEIGGLDKGMEIYGGENVELGIRVWLCGGSIEIIPCSRIAHIERAHKPYALDLSEPMRRNALRVAEIWMDEYKRNVFISWNLPLKNHGIDIGDVTERKKLRNQLNCKPFSWYLENVYPELDTLDDLIGYGAIQSGILENHCIDQGPVPGSVPILYQCHFFNPQLCYYKSTGELYIGGIKSHKYDYNRCLVDPGEGNKPALFDCKMAKEKGFHMLWDFK</sequence>
<dbReference type="GO" id="GO:0005794">
    <property type="term" value="C:Golgi apparatus"/>
    <property type="evidence" value="ECO:0007669"/>
    <property type="project" value="TreeGrafter"/>
</dbReference>
<dbReference type="EC" id="3.1.26.4" evidence="2"/>
<dbReference type="FunFam" id="3.90.550.10:FF:000192">
    <property type="entry name" value="Polypeptide N-acetylgalactosaminyltransferase 9"/>
    <property type="match status" value="1"/>
</dbReference>
<evidence type="ECO:0000256" key="4">
    <source>
        <dbReference type="SAM" id="Coils"/>
    </source>
</evidence>
<evidence type="ECO:0000256" key="1">
    <source>
        <dbReference type="ARBA" id="ARBA00010879"/>
    </source>
</evidence>
<dbReference type="InterPro" id="IPR000477">
    <property type="entry name" value="RT_dom"/>
</dbReference>
<accession>A0AAE0V246</accession>
<dbReference type="Pfam" id="PF03372">
    <property type="entry name" value="Exo_endo_phos"/>
    <property type="match status" value="1"/>
</dbReference>
<protein>
    <recommendedName>
        <fullName evidence="2">ribonuclease H</fullName>
        <ecNumber evidence="2">3.1.26.4</ecNumber>
    </recommendedName>
</protein>
<gene>
    <name evidence="6" type="ORF">QTP70_021462</name>
</gene>
<reference evidence="6" key="1">
    <citation type="submission" date="2023-06" db="EMBL/GenBank/DDBJ databases">
        <title>Male Hemibagrus guttatus genome.</title>
        <authorList>
            <person name="Bian C."/>
        </authorList>
    </citation>
    <scope>NUCLEOTIDE SEQUENCE</scope>
    <source>
        <strain evidence="6">Male_cb2023</strain>
        <tissue evidence="6">Muscle</tissue>
    </source>
</reference>
<dbReference type="InterPro" id="IPR001509">
    <property type="entry name" value="Epimerase_deHydtase"/>
</dbReference>
<evidence type="ECO:0000313" key="6">
    <source>
        <dbReference type="EMBL" id="KAK3535949.1"/>
    </source>
</evidence>
<feature type="domain" description="Reverse transcriptase" evidence="5">
    <location>
        <begin position="1035"/>
        <end position="1296"/>
    </location>
</feature>
<dbReference type="SUPFAM" id="SSF56219">
    <property type="entry name" value="DNase I-like"/>
    <property type="match status" value="1"/>
</dbReference>
<keyword evidence="7" id="KW-1185">Reference proteome</keyword>
<evidence type="ECO:0000256" key="3">
    <source>
        <dbReference type="ARBA" id="ARBA00023157"/>
    </source>
</evidence>
<feature type="coiled-coil region" evidence="4">
    <location>
        <begin position="1054"/>
        <end position="1088"/>
    </location>
</feature>
<dbReference type="Pfam" id="PF00535">
    <property type="entry name" value="Glycos_transf_2"/>
    <property type="match status" value="1"/>
</dbReference>
<dbReference type="GO" id="GO:0004523">
    <property type="term" value="F:RNA-DNA hybrid ribonuclease activity"/>
    <property type="evidence" value="ECO:0007669"/>
    <property type="project" value="UniProtKB-EC"/>
</dbReference>
<dbReference type="SUPFAM" id="SSF51735">
    <property type="entry name" value="NAD(P)-binding Rossmann-fold domains"/>
    <property type="match status" value="1"/>
</dbReference>
<dbReference type="InterPro" id="IPR005135">
    <property type="entry name" value="Endo/exonuclease/phosphatase"/>
</dbReference>
<evidence type="ECO:0000313" key="7">
    <source>
        <dbReference type="Proteomes" id="UP001274896"/>
    </source>
</evidence>
<dbReference type="PANTHER" id="PTHR11675">
    <property type="entry name" value="N-ACETYLGALACTOSAMINYLTRANSFERASE"/>
    <property type="match status" value="1"/>
</dbReference>
<dbReference type="SUPFAM" id="SSF50370">
    <property type="entry name" value="Ricin B-like lectins"/>
    <property type="match status" value="1"/>
</dbReference>
<evidence type="ECO:0000259" key="5">
    <source>
        <dbReference type="PROSITE" id="PS50878"/>
    </source>
</evidence>
<name>A0AAE0V246_9TELE</name>
<proteinExistence type="inferred from homology"/>
<dbReference type="Pfam" id="PF00078">
    <property type="entry name" value="RVT_1"/>
    <property type="match status" value="1"/>
</dbReference>
<dbReference type="GO" id="GO:0006493">
    <property type="term" value="P:protein O-linked glycosylation"/>
    <property type="evidence" value="ECO:0007669"/>
    <property type="project" value="TreeGrafter"/>
</dbReference>
<evidence type="ECO:0000256" key="2">
    <source>
        <dbReference type="ARBA" id="ARBA00012180"/>
    </source>
</evidence>
<dbReference type="SUPFAM" id="SSF53448">
    <property type="entry name" value="Nucleotide-diphospho-sugar transferases"/>
    <property type="match status" value="2"/>
</dbReference>
<dbReference type="Gene3D" id="3.30.70.270">
    <property type="match status" value="1"/>
</dbReference>
<dbReference type="InterPro" id="IPR029044">
    <property type="entry name" value="Nucleotide-diphossugar_trans"/>
</dbReference>
<dbReference type="PROSITE" id="PS50878">
    <property type="entry name" value="RT_POL"/>
    <property type="match status" value="1"/>
</dbReference>
<dbReference type="InterPro" id="IPR043502">
    <property type="entry name" value="DNA/RNA_pol_sf"/>
</dbReference>
<dbReference type="InterPro" id="IPR035992">
    <property type="entry name" value="Ricin_B-like_lectins"/>
</dbReference>
<dbReference type="Gene3D" id="3.90.550.10">
    <property type="entry name" value="Spore Coat Polysaccharide Biosynthesis Protein SpsA, Chain A"/>
    <property type="match status" value="2"/>
</dbReference>
<dbReference type="InterPro" id="IPR043128">
    <property type="entry name" value="Rev_trsase/Diguanyl_cyclase"/>
</dbReference>
<dbReference type="EMBL" id="JAUCMX010000009">
    <property type="protein sequence ID" value="KAK3535949.1"/>
    <property type="molecule type" value="Genomic_DNA"/>
</dbReference>
<feature type="non-terminal residue" evidence="6">
    <location>
        <position position="1605"/>
    </location>
</feature>
<dbReference type="InterPro" id="IPR001173">
    <property type="entry name" value="Glyco_trans_2-like"/>
</dbReference>
<dbReference type="CDD" id="cd09076">
    <property type="entry name" value="L1-EN"/>
    <property type="match status" value="1"/>
</dbReference>
<organism evidence="6 7">
    <name type="scientific">Hemibagrus guttatus</name>
    <dbReference type="NCBI Taxonomy" id="175788"/>
    <lineage>
        <taxon>Eukaryota</taxon>
        <taxon>Metazoa</taxon>
        <taxon>Chordata</taxon>
        <taxon>Craniata</taxon>
        <taxon>Vertebrata</taxon>
        <taxon>Euteleostomi</taxon>
        <taxon>Actinopterygii</taxon>
        <taxon>Neopterygii</taxon>
        <taxon>Teleostei</taxon>
        <taxon>Ostariophysi</taxon>
        <taxon>Siluriformes</taxon>
        <taxon>Bagridae</taxon>
        <taxon>Hemibagrus</taxon>
    </lineage>
</organism>
<dbReference type="Pfam" id="PF01370">
    <property type="entry name" value="Epimerase"/>
    <property type="match status" value="1"/>
</dbReference>
<comment type="caution">
    <text evidence="6">The sequence shown here is derived from an EMBL/GenBank/DDBJ whole genome shotgun (WGS) entry which is preliminary data.</text>
</comment>
<dbReference type="PANTHER" id="PTHR11675:SF50">
    <property type="entry name" value="POLYPEPTIDE N-ACETYLGALACTOSAMINYLTRANSFERASE 8-RELATED"/>
    <property type="match status" value="1"/>
</dbReference>
<dbReference type="SUPFAM" id="SSF56672">
    <property type="entry name" value="DNA/RNA polymerases"/>
    <property type="match status" value="1"/>
</dbReference>
<comment type="similarity">
    <text evidence="1">Belongs to the beta type-B retroviral polymerase family. HERV class-II K(HML-2) pol subfamily.</text>
</comment>
<dbReference type="GO" id="GO:0004653">
    <property type="term" value="F:polypeptide N-acetylgalactosaminyltransferase activity"/>
    <property type="evidence" value="ECO:0007669"/>
    <property type="project" value="TreeGrafter"/>
</dbReference>
<dbReference type="Gene3D" id="3.40.50.720">
    <property type="entry name" value="NAD(P)-binding Rossmann-like Domain"/>
    <property type="match status" value="1"/>
</dbReference>
<keyword evidence="4" id="KW-0175">Coiled coil</keyword>
<keyword evidence="3" id="KW-1015">Disulfide bond</keyword>